<comment type="subcellular location">
    <subcellularLocation>
        <location evidence="2">Nucleus</location>
        <location evidence="2">Nucleolus</location>
    </subcellularLocation>
</comment>
<dbReference type="PANTHER" id="PTHR24006">
    <property type="entry name" value="UBIQUITIN CARBOXYL-TERMINAL HYDROLASE"/>
    <property type="match status" value="1"/>
</dbReference>
<dbReference type="InterPro" id="IPR028889">
    <property type="entry name" value="USP"/>
</dbReference>
<keyword evidence="7" id="KW-0378">Hydrolase</keyword>
<evidence type="ECO:0000256" key="2">
    <source>
        <dbReference type="ARBA" id="ARBA00004604"/>
    </source>
</evidence>
<keyword evidence="8" id="KW-0788">Thiol protease</keyword>
<dbReference type="PANTHER" id="PTHR24006:SF758">
    <property type="entry name" value="UBIQUITIN CARBOXYL-TERMINAL HYDROLASE 36"/>
    <property type="match status" value="1"/>
</dbReference>
<comment type="catalytic activity">
    <reaction evidence="1">
        <text>Thiol-dependent hydrolysis of ester, thioester, amide, peptide and isopeptide bonds formed by the C-terminal Gly of ubiquitin (a 76-residue protein attached to proteins as an intracellular targeting signal).</text>
        <dbReference type="EC" id="3.4.19.12"/>
    </reaction>
</comment>
<comment type="caution">
    <text evidence="16">The sequence shown here is derived from an EMBL/GenBank/DDBJ whole genome shotgun (WGS) entry which is preliminary data.</text>
</comment>
<dbReference type="GO" id="GO:0006508">
    <property type="term" value="P:proteolysis"/>
    <property type="evidence" value="ECO:0007669"/>
    <property type="project" value="UniProtKB-KW"/>
</dbReference>
<dbReference type="GO" id="GO:0005829">
    <property type="term" value="C:cytosol"/>
    <property type="evidence" value="ECO:0007669"/>
    <property type="project" value="TreeGrafter"/>
</dbReference>
<evidence type="ECO:0000256" key="7">
    <source>
        <dbReference type="ARBA" id="ARBA00022801"/>
    </source>
</evidence>
<dbReference type="InterPro" id="IPR038765">
    <property type="entry name" value="Papain-like_cys_pep_sf"/>
</dbReference>
<evidence type="ECO:0000256" key="9">
    <source>
        <dbReference type="ARBA" id="ARBA00039432"/>
    </source>
</evidence>
<feature type="chain" id="PRO_5041262784" description="Ubiquitin carboxyl-terminal hydrolase 36" evidence="14">
    <location>
        <begin position="25"/>
        <end position="573"/>
    </location>
</feature>
<evidence type="ECO:0000259" key="15">
    <source>
        <dbReference type="PROSITE" id="PS50235"/>
    </source>
</evidence>
<dbReference type="SUPFAM" id="SSF54001">
    <property type="entry name" value="Cysteine proteinases"/>
    <property type="match status" value="1"/>
</dbReference>
<keyword evidence="17" id="KW-1185">Reference proteome</keyword>
<proteinExistence type="inferred from homology"/>
<dbReference type="GO" id="GO:0042981">
    <property type="term" value="P:regulation of apoptotic process"/>
    <property type="evidence" value="ECO:0007669"/>
    <property type="project" value="TreeGrafter"/>
</dbReference>
<evidence type="ECO:0000256" key="11">
    <source>
        <dbReference type="ARBA" id="ARBA00042154"/>
    </source>
</evidence>
<dbReference type="Gene3D" id="3.90.70.10">
    <property type="entry name" value="Cysteine proteinases"/>
    <property type="match status" value="1"/>
</dbReference>
<keyword evidence="5" id="KW-0645">Protease</keyword>
<protein>
    <recommendedName>
        <fullName evidence="9">Ubiquitin carboxyl-terminal hydrolase 36</fullName>
        <ecNumber evidence="4">3.4.19.12</ecNumber>
    </recommendedName>
    <alternativeName>
        <fullName evidence="12">Deubiquitinating enzyme 36</fullName>
    </alternativeName>
    <alternativeName>
        <fullName evidence="11">Protein scrawny</fullName>
    </alternativeName>
    <alternativeName>
        <fullName evidence="10">Ubiquitin thioesterase 36</fullName>
    </alternativeName>
    <alternativeName>
        <fullName evidence="13">Ubiquitin-specific-processing protease 36</fullName>
    </alternativeName>
</protein>
<feature type="signal peptide" evidence="14">
    <location>
        <begin position="1"/>
        <end position="24"/>
    </location>
</feature>
<evidence type="ECO:0000256" key="3">
    <source>
        <dbReference type="ARBA" id="ARBA00009085"/>
    </source>
</evidence>
<evidence type="ECO:0000313" key="16">
    <source>
        <dbReference type="EMBL" id="KAK0400685.1"/>
    </source>
</evidence>
<accession>A0AA39LKR4</accession>
<evidence type="ECO:0000256" key="12">
    <source>
        <dbReference type="ARBA" id="ARBA00042420"/>
    </source>
</evidence>
<dbReference type="GO" id="GO:0005730">
    <property type="term" value="C:nucleolus"/>
    <property type="evidence" value="ECO:0007669"/>
    <property type="project" value="UniProtKB-SubCell"/>
</dbReference>
<dbReference type="EC" id="3.4.19.12" evidence="4"/>
<evidence type="ECO:0000313" key="17">
    <source>
        <dbReference type="Proteomes" id="UP001175271"/>
    </source>
</evidence>
<dbReference type="EMBL" id="JAUCMV010000004">
    <property type="protein sequence ID" value="KAK0400685.1"/>
    <property type="molecule type" value="Genomic_DNA"/>
</dbReference>
<dbReference type="GO" id="GO:0016579">
    <property type="term" value="P:protein deubiquitination"/>
    <property type="evidence" value="ECO:0007669"/>
    <property type="project" value="InterPro"/>
</dbReference>
<dbReference type="Pfam" id="PF00443">
    <property type="entry name" value="UCH"/>
    <property type="match status" value="1"/>
</dbReference>
<evidence type="ECO:0000256" key="5">
    <source>
        <dbReference type="ARBA" id="ARBA00022670"/>
    </source>
</evidence>
<dbReference type="GO" id="GO:0004843">
    <property type="term" value="F:cysteine-type deubiquitinase activity"/>
    <property type="evidence" value="ECO:0007669"/>
    <property type="project" value="UniProtKB-EC"/>
</dbReference>
<reference evidence="16" key="1">
    <citation type="submission" date="2023-06" db="EMBL/GenBank/DDBJ databases">
        <title>Genomic analysis of the entomopathogenic nematode Steinernema hermaphroditum.</title>
        <authorList>
            <person name="Schwarz E.M."/>
            <person name="Heppert J.K."/>
            <person name="Baniya A."/>
            <person name="Schwartz H.T."/>
            <person name="Tan C.-H."/>
            <person name="Antoshechkin I."/>
            <person name="Sternberg P.W."/>
            <person name="Goodrich-Blair H."/>
            <person name="Dillman A.R."/>
        </authorList>
    </citation>
    <scope>NUCLEOTIDE SEQUENCE</scope>
    <source>
        <strain evidence="16">PS9179</strain>
        <tissue evidence="16">Whole animal</tissue>
    </source>
</reference>
<evidence type="ECO:0000256" key="13">
    <source>
        <dbReference type="ARBA" id="ARBA00043009"/>
    </source>
</evidence>
<gene>
    <name evidence="16" type="ORF">QR680_015395</name>
</gene>
<evidence type="ECO:0000256" key="14">
    <source>
        <dbReference type="SAM" id="SignalP"/>
    </source>
</evidence>
<dbReference type="Proteomes" id="UP001175271">
    <property type="component" value="Unassembled WGS sequence"/>
</dbReference>
<evidence type="ECO:0000256" key="4">
    <source>
        <dbReference type="ARBA" id="ARBA00012759"/>
    </source>
</evidence>
<organism evidence="16 17">
    <name type="scientific">Steinernema hermaphroditum</name>
    <dbReference type="NCBI Taxonomy" id="289476"/>
    <lineage>
        <taxon>Eukaryota</taxon>
        <taxon>Metazoa</taxon>
        <taxon>Ecdysozoa</taxon>
        <taxon>Nematoda</taxon>
        <taxon>Chromadorea</taxon>
        <taxon>Rhabditida</taxon>
        <taxon>Tylenchina</taxon>
        <taxon>Panagrolaimomorpha</taxon>
        <taxon>Strongyloidoidea</taxon>
        <taxon>Steinernematidae</taxon>
        <taxon>Steinernema</taxon>
    </lineage>
</organism>
<name>A0AA39LKR4_9BILA</name>
<keyword evidence="14" id="KW-0732">Signal</keyword>
<evidence type="ECO:0000256" key="10">
    <source>
        <dbReference type="ARBA" id="ARBA00041300"/>
    </source>
</evidence>
<evidence type="ECO:0000256" key="8">
    <source>
        <dbReference type="ARBA" id="ARBA00022807"/>
    </source>
</evidence>
<keyword evidence="6" id="KW-0833">Ubl conjugation pathway</keyword>
<dbReference type="InterPro" id="IPR050164">
    <property type="entry name" value="Peptidase_C19"/>
</dbReference>
<evidence type="ECO:0000256" key="1">
    <source>
        <dbReference type="ARBA" id="ARBA00000707"/>
    </source>
</evidence>
<feature type="domain" description="USP" evidence="15">
    <location>
        <begin position="256"/>
        <end position="571"/>
    </location>
</feature>
<evidence type="ECO:0000256" key="6">
    <source>
        <dbReference type="ARBA" id="ARBA00022786"/>
    </source>
</evidence>
<dbReference type="AlphaFoldDB" id="A0AA39LKR4"/>
<dbReference type="InterPro" id="IPR001394">
    <property type="entry name" value="Peptidase_C19_UCH"/>
</dbReference>
<sequence>MAKLPLNLICFPILGDVLFVCVLCKRQQISLLFVLTLANDVKQHERVLTFVLWKAQASLPPGGMGVSSEDVLFSRFVSLDSLLTDDIEYEPDGFLEMADTDIPSNYIILEDEGAAAAAEPTREDVSAMVSSIPLPPAPPPPPVKSDPVPFIGPILPPTLSLRVSPSTSLPPEPKMNGQLKPFKRPASDLLYCAPSCSGVNDQSSSPNLLKKRRRLLSERGEMEAAYPVIDQLTRNLHSWKGFALAERRAAHFPAGCGLVNPSNDCFMNAVLQALVHTPPLCRFVREKHNIEMCSVDRCGLCAFHRHINLVFNSVSDQPIRAKGMKMMVKKVLPQHFNGNQEDAHETLCLLLDTLEPPMPPRSANIPPSLPPKIVSKKSSNAIEQIFGGTVRNRIKCRNCSGFTIGYERIRELNLSMHQRLKGNNGQPVRLTTLLQDHFARDVIDEFNCVHCKHRGPAYRFSRILRAPSVLIIQLKRFDCFGRKIRYPVQAEMTLDMRAYMVPVSEQQQPVHYTLSGNIVHYGSSLDYGHYVTVTRGIDNGWYLFDDDSRSRIKAGAVSSYDQPYVLFYTRSYS</sequence>
<comment type="similarity">
    <text evidence="3">Belongs to the peptidase C19 family.</text>
</comment>
<dbReference type="PROSITE" id="PS50235">
    <property type="entry name" value="USP_3"/>
    <property type="match status" value="1"/>
</dbReference>